<dbReference type="SUPFAM" id="SSF56436">
    <property type="entry name" value="C-type lectin-like"/>
    <property type="match status" value="1"/>
</dbReference>
<dbReference type="PANTHER" id="PTHR23150">
    <property type="entry name" value="SULFATASE MODIFYING FACTOR 1, 2"/>
    <property type="match status" value="1"/>
</dbReference>
<accession>A0A382HUV8</accession>
<organism evidence="2">
    <name type="scientific">marine metagenome</name>
    <dbReference type="NCBI Taxonomy" id="408172"/>
    <lineage>
        <taxon>unclassified sequences</taxon>
        <taxon>metagenomes</taxon>
        <taxon>ecological metagenomes</taxon>
    </lineage>
</organism>
<dbReference type="Pfam" id="PF03781">
    <property type="entry name" value="FGE-sulfatase"/>
    <property type="match status" value="1"/>
</dbReference>
<dbReference type="Gene3D" id="3.90.1580.10">
    <property type="entry name" value="paralog of FGE (formylglycine-generating enzyme)"/>
    <property type="match status" value="1"/>
</dbReference>
<dbReference type="AlphaFoldDB" id="A0A382HUV8"/>
<gene>
    <name evidence="2" type="ORF">METZ01_LOCUS243257</name>
</gene>
<dbReference type="EMBL" id="UINC01063117">
    <property type="protein sequence ID" value="SVB90403.1"/>
    <property type="molecule type" value="Genomic_DNA"/>
</dbReference>
<dbReference type="GO" id="GO:0120147">
    <property type="term" value="F:formylglycine-generating oxidase activity"/>
    <property type="evidence" value="ECO:0007669"/>
    <property type="project" value="TreeGrafter"/>
</dbReference>
<name>A0A382HUV8_9ZZZZ</name>
<evidence type="ECO:0000313" key="2">
    <source>
        <dbReference type="EMBL" id="SVB90403.1"/>
    </source>
</evidence>
<dbReference type="InterPro" id="IPR016187">
    <property type="entry name" value="CTDL_fold"/>
</dbReference>
<sequence length="222" mass="25097">MILINAGKYLVGKKKLSTRGTLVKNKAPFTNLAAFYIDRTEITVTQFRKYRPSYDEKLYTGGKDCPNCPAMGINWIQASKYCRWAGKRLPREEEWEAAARGVTNFSYPWGEVFLPHRSNLLGEEDGHLFSAPVGSFQSGSSASGVMDMAGNVWEWVDPKKSERPQPETRIVKGGGWTSNEKQARISFRNHVNLKMKNPTFGFRCTKPWLKKNEIGMKIKGPG</sequence>
<feature type="domain" description="Sulfatase-modifying factor enzyme-like" evidence="1">
    <location>
        <begin position="1"/>
        <end position="205"/>
    </location>
</feature>
<proteinExistence type="predicted"/>
<evidence type="ECO:0000259" key="1">
    <source>
        <dbReference type="Pfam" id="PF03781"/>
    </source>
</evidence>
<dbReference type="InterPro" id="IPR005532">
    <property type="entry name" value="SUMF_dom"/>
</dbReference>
<reference evidence="2" key="1">
    <citation type="submission" date="2018-05" db="EMBL/GenBank/DDBJ databases">
        <authorList>
            <person name="Lanie J.A."/>
            <person name="Ng W.-L."/>
            <person name="Kazmierczak K.M."/>
            <person name="Andrzejewski T.M."/>
            <person name="Davidsen T.M."/>
            <person name="Wayne K.J."/>
            <person name="Tettelin H."/>
            <person name="Glass J.I."/>
            <person name="Rusch D."/>
            <person name="Podicherti R."/>
            <person name="Tsui H.-C.T."/>
            <person name="Winkler M.E."/>
        </authorList>
    </citation>
    <scope>NUCLEOTIDE SEQUENCE</scope>
</reference>
<dbReference type="PANTHER" id="PTHR23150:SF19">
    <property type="entry name" value="FORMYLGLYCINE-GENERATING ENZYME"/>
    <property type="match status" value="1"/>
</dbReference>
<protein>
    <recommendedName>
        <fullName evidence="1">Sulfatase-modifying factor enzyme-like domain-containing protein</fullName>
    </recommendedName>
</protein>
<dbReference type="InterPro" id="IPR042095">
    <property type="entry name" value="SUMF_sf"/>
</dbReference>
<dbReference type="InterPro" id="IPR051043">
    <property type="entry name" value="Sulfatase_Mod_Factor_Kinase"/>
</dbReference>